<dbReference type="SUPFAM" id="SSF53850">
    <property type="entry name" value="Periplasmic binding protein-like II"/>
    <property type="match status" value="1"/>
</dbReference>
<reference evidence="7" key="1">
    <citation type="submission" date="2017-02" db="EMBL/GenBank/DDBJ databases">
        <title>Delving into the versatile metabolic prowess of the omnipresent phylum Bacteroidetes.</title>
        <authorList>
            <person name="Nobu M.K."/>
            <person name="Mei R."/>
            <person name="Narihiro T."/>
            <person name="Kuroda K."/>
            <person name="Liu W.-T."/>
        </authorList>
    </citation>
    <scope>NUCLEOTIDE SEQUENCE</scope>
    <source>
        <strain evidence="7">ADurb.Bin276</strain>
    </source>
</reference>
<dbReference type="Gene3D" id="3.40.190.10">
    <property type="entry name" value="Periplasmic binding protein-like II"/>
    <property type="match status" value="2"/>
</dbReference>
<comment type="subcellular location">
    <subcellularLocation>
        <location evidence="1">Periplasm</location>
    </subcellularLocation>
</comment>
<dbReference type="InterPro" id="IPR006059">
    <property type="entry name" value="SBP"/>
</dbReference>
<dbReference type="InterPro" id="IPR050490">
    <property type="entry name" value="Bact_solute-bd_prot1"/>
</dbReference>
<dbReference type="PANTHER" id="PTHR43649">
    <property type="entry name" value="ARABINOSE-BINDING PROTEIN-RELATED"/>
    <property type="match status" value="1"/>
</dbReference>
<keyword evidence="5" id="KW-0813">Transport</keyword>
<accession>A0A1V5SII0</accession>
<dbReference type="Pfam" id="PF01547">
    <property type="entry name" value="SBP_bac_1"/>
    <property type="match status" value="1"/>
</dbReference>
<dbReference type="PANTHER" id="PTHR43649:SF31">
    <property type="entry name" value="SN-GLYCEROL-3-PHOSPHATE-BINDING PERIPLASMIC PROTEIN UGPB"/>
    <property type="match status" value="1"/>
</dbReference>
<evidence type="ECO:0000313" key="7">
    <source>
        <dbReference type="EMBL" id="OQA54063.1"/>
    </source>
</evidence>
<dbReference type="EMBL" id="MWBQ01000228">
    <property type="protein sequence ID" value="OQA54063.1"/>
    <property type="molecule type" value="Genomic_DNA"/>
</dbReference>
<keyword evidence="6" id="KW-0732">Signal</keyword>
<proteinExistence type="inferred from homology"/>
<evidence type="ECO:0000256" key="2">
    <source>
        <dbReference type="ARBA" id="ARBA00008520"/>
    </source>
</evidence>
<dbReference type="GO" id="GO:0042597">
    <property type="term" value="C:periplasmic space"/>
    <property type="evidence" value="ECO:0007669"/>
    <property type="project" value="UniProtKB-SubCell"/>
</dbReference>
<dbReference type="AlphaFoldDB" id="A0A1V5SII0"/>
<name>A0A1V5SII0_9BACT</name>
<evidence type="ECO:0000256" key="3">
    <source>
        <dbReference type="ARBA" id="ARBA00011557"/>
    </source>
</evidence>
<evidence type="ECO:0000256" key="5">
    <source>
        <dbReference type="ARBA" id="ARBA00022448"/>
    </source>
</evidence>
<evidence type="ECO:0000256" key="1">
    <source>
        <dbReference type="ARBA" id="ARBA00004418"/>
    </source>
</evidence>
<gene>
    <name evidence="7" type="primary">msmE</name>
    <name evidence="7" type="ORF">BWY41_02275</name>
</gene>
<evidence type="ECO:0000256" key="6">
    <source>
        <dbReference type="ARBA" id="ARBA00022729"/>
    </source>
</evidence>
<comment type="similarity">
    <text evidence="2">Belongs to the bacterial solute-binding protein 1 family.</text>
</comment>
<dbReference type="Proteomes" id="UP000485569">
    <property type="component" value="Unassembled WGS sequence"/>
</dbReference>
<comment type="caution">
    <text evidence="7">The sequence shown here is derived from an EMBL/GenBank/DDBJ whole genome shotgun (WGS) entry which is preliminary data.</text>
</comment>
<comment type="subunit">
    <text evidence="3">The complex is composed of two ATP-binding proteins (UgpC), two transmembrane proteins (UgpA and UgpE) and a solute-binding protein (UgpB).</text>
</comment>
<evidence type="ECO:0000256" key="4">
    <source>
        <dbReference type="ARBA" id="ARBA00017470"/>
    </source>
</evidence>
<protein>
    <recommendedName>
        <fullName evidence="4">sn-glycerol-3-phosphate-binding periplasmic protein UgpB</fullName>
    </recommendedName>
</protein>
<sequence>MKLLVSQKLLFPIVILLICFTGLTMAIGKEKLEVAVFEGGYGIDFNQKVGEEFAALHPDVEVEVWGNPRVGEQLRPRFISSNPPDVVYPIGPAPIDVWQLIQLGKAYPLNDILDSPAIGADGTFGETFIPSLLESGKVGDNYYLIAGNNDVYSWWYNEGLFEDLGISVPTTYEELLEICEVIKANGIAPFTFQGRYPLYMTAGFLLPFAIRVGGIQALVDAENLVPGAWNNEFFLKAAEMTQELLEKGYFQDGALGMTHTESQVEFLQGRAAMIPCGTWLEAEMIEQIPEGFRMRMMQIPAVNPDVDPAIVGTVVNYWMVPADAKNPELGAEYLKLLFSVPNCEKWVKEKMSLTPILGTGSVAESEALLSAVEVMENSSVVFIEPFVGWTPWYPSLGKVIDDGMAALLNRDISPKEYVDTIEAEAERIRNDERIPKYTRQY</sequence>
<organism evidence="7">
    <name type="scientific">Candidatus Atribacter allofermentans</name>
    <dbReference type="NCBI Taxonomy" id="1852833"/>
    <lineage>
        <taxon>Bacteria</taxon>
        <taxon>Pseudomonadati</taxon>
        <taxon>Atribacterota</taxon>
        <taxon>Atribacteria</taxon>
        <taxon>Atribacterales</taxon>
        <taxon>Atribacteraceae</taxon>
        <taxon>Atribacter</taxon>
    </lineage>
</organism>